<dbReference type="EMBL" id="JARXVH010000025">
    <property type="protein sequence ID" value="MDH6221678.1"/>
    <property type="molecule type" value="Genomic_DNA"/>
</dbReference>
<evidence type="ECO:0000313" key="2">
    <source>
        <dbReference type="Proteomes" id="UP001160499"/>
    </source>
</evidence>
<dbReference type="Proteomes" id="UP001160499">
    <property type="component" value="Unassembled WGS sequence"/>
</dbReference>
<sequence>MGWGVSRRHVGAQGGHSKYAGHDRWGARRVFSAVTVTGLLAGVPVLGVSAPAAHADAMSEAQAAAAQAAESGERVEVVGQRTEYSTTFANPDGLTFKLVQSAVPVRAKLADGSWAAPDATLERRADGSIGPKAAVLGISFSAGGDGAGLVKLAEDGSSLSLGWPGQLPEPTLDGASALYANVFPGVDLRMIATVEGVRQVLVVKSAAAAANPELKTLDFSMRADGLTVREGGRWPVRGGRQRQHGVPCPGCADVGLRR</sequence>
<evidence type="ECO:0000313" key="1">
    <source>
        <dbReference type="EMBL" id="MDH6221678.1"/>
    </source>
</evidence>
<comment type="caution">
    <text evidence="1">The sequence shown here is derived from an EMBL/GenBank/DDBJ whole genome shotgun (WGS) entry which is preliminary data.</text>
</comment>
<organism evidence="1 2">
    <name type="scientific">Streptomyces pseudovenezuelae</name>
    <dbReference type="NCBI Taxonomy" id="67350"/>
    <lineage>
        <taxon>Bacteria</taxon>
        <taxon>Bacillati</taxon>
        <taxon>Actinomycetota</taxon>
        <taxon>Actinomycetes</taxon>
        <taxon>Kitasatosporales</taxon>
        <taxon>Streptomycetaceae</taxon>
        <taxon>Streptomyces</taxon>
        <taxon>Streptomyces aurantiacus group</taxon>
    </lineage>
</organism>
<name>A0ABT6LZD4_9ACTN</name>
<gene>
    <name evidence="1" type="ORF">M2283_009025</name>
</gene>
<accession>A0ABT6LZD4</accession>
<protein>
    <submittedName>
        <fullName evidence="1">Uncharacterized protein</fullName>
    </submittedName>
</protein>
<keyword evidence="2" id="KW-1185">Reference proteome</keyword>
<proteinExistence type="predicted"/>
<reference evidence="1 2" key="1">
    <citation type="submission" date="2023-04" db="EMBL/GenBank/DDBJ databases">
        <title>Forest soil microbial communities from Buena Vista Peninsula, Colon Province, Panama.</title>
        <authorList>
            <person name="Bouskill N."/>
        </authorList>
    </citation>
    <scope>NUCLEOTIDE SEQUENCE [LARGE SCALE GENOMIC DNA]</scope>
    <source>
        <strain evidence="1 2">GGS1</strain>
    </source>
</reference>